<keyword evidence="5 7" id="KW-0819">tRNA processing</keyword>
<dbReference type="Pfam" id="PF00588">
    <property type="entry name" value="SpoU_methylase"/>
    <property type="match status" value="1"/>
</dbReference>
<dbReference type="EC" id="2.1.1.34" evidence="7"/>
<keyword evidence="11" id="KW-1185">Reference proteome</keyword>
<dbReference type="GO" id="GO:0141100">
    <property type="term" value="F:tRNA (guanine(18)-2'-O)-methyltransferase activity"/>
    <property type="evidence" value="ECO:0007669"/>
    <property type="project" value="UniProtKB-UniRule"/>
</dbReference>
<dbReference type="NCBIfam" id="NF008295">
    <property type="entry name" value="PRK11081.1"/>
    <property type="match status" value="1"/>
</dbReference>
<evidence type="ECO:0000259" key="8">
    <source>
        <dbReference type="Pfam" id="PF00588"/>
    </source>
</evidence>
<reference evidence="11" key="1">
    <citation type="journal article" date="2014" name="Environ. Microbiol.">
        <title>Comparative genomics of the marine bacterial genus Glaciecola reveals the high degree of genomic diversity and genomic characteristic for cold adaptation.</title>
        <authorList>
            <person name="Qin Q.L."/>
            <person name="Xie B.B."/>
            <person name="Yu Y."/>
            <person name="Shu Y.L."/>
            <person name="Rong J.C."/>
            <person name="Zhang Y.J."/>
            <person name="Zhao D.L."/>
            <person name="Chen X.L."/>
            <person name="Zhang X.Y."/>
            <person name="Chen B."/>
            <person name="Zhou B.C."/>
            <person name="Zhang Y.Z."/>
        </authorList>
    </citation>
    <scope>NUCLEOTIDE SEQUENCE [LARGE SCALE GENOMIC DNA]</scope>
    <source>
        <strain evidence="11">ACAM 615</strain>
    </source>
</reference>
<evidence type="ECO:0000256" key="7">
    <source>
        <dbReference type="HAMAP-Rule" id="MF_02060"/>
    </source>
</evidence>
<sequence length="233" mass="26246">MNQSMSMERYTRIRQLLKMRQPDLTVCLEEVTKAHNVSAVIRTCDAVGVHKVHAVWNEPENLRKCTAMGSDVWVKTQLHNTIQQAIGHFKEQGMQVLVTHLDDNACDFRDIDYTKPTVVLLGQEKTGATPDAIALADHSIIVPMVGMVQSLNVSVAAAIVMYEAQGQRQAAGMYEVQSLDEQECQLTLFKGGFPVLFKECQRRNLPFPYIDEVGHIQADESWWKALQFSKLEG</sequence>
<comment type="caution">
    <text evidence="10">The sequence shown here is derived from an EMBL/GenBank/DDBJ whole genome shotgun (WGS) entry which is preliminary data.</text>
</comment>
<feature type="binding site" evidence="7">
    <location>
        <position position="142"/>
    </location>
    <ligand>
        <name>S-adenosyl-L-methionine</name>
        <dbReference type="ChEBI" id="CHEBI:59789"/>
    </ligand>
</feature>
<dbReference type="SUPFAM" id="SSF75217">
    <property type="entry name" value="alpha/beta knot"/>
    <property type="match status" value="1"/>
</dbReference>
<name>K6ZUS8_9ALTE</name>
<keyword evidence="4 7" id="KW-0949">S-adenosyl-L-methionine</keyword>
<comment type="similarity">
    <text evidence="7">Belongs to the class IV-like SAM-binding methyltransferase superfamily. RNA methyltransferase TrmH family.</text>
</comment>
<accession>K6ZUS8</accession>
<organism evidence="10 11">
    <name type="scientific">Brumicola pallidula DSM 14239 = ACAM 615</name>
    <dbReference type="NCBI Taxonomy" id="1121922"/>
    <lineage>
        <taxon>Bacteria</taxon>
        <taxon>Pseudomonadati</taxon>
        <taxon>Pseudomonadota</taxon>
        <taxon>Gammaproteobacteria</taxon>
        <taxon>Alteromonadales</taxon>
        <taxon>Alteromonadaceae</taxon>
        <taxon>Brumicola</taxon>
    </lineage>
</organism>
<evidence type="ECO:0000259" key="9">
    <source>
        <dbReference type="Pfam" id="PF12105"/>
    </source>
</evidence>
<comment type="function">
    <text evidence="7">Catalyzes the 2'-O methylation of guanosine at position 18 in tRNA.</text>
</comment>
<dbReference type="CDD" id="cd18092">
    <property type="entry name" value="SpoU-like_TrmH"/>
    <property type="match status" value="1"/>
</dbReference>
<gene>
    <name evidence="7 10" type="primary">trmH</name>
    <name evidence="10" type="ORF">GPAL_0209</name>
</gene>
<evidence type="ECO:0000256" key="5">
    <source>
        <dbReference type="ARBA" id="ARBA00022694"/>
    </source>
</evidence>
<protein>
    <recommendedName>
        <fullName evidence="7">tRNA (guanosine(18)-2'-O)-methyltransferase</fullName>
        <ecNumber evidence="7">2.1.1.34</ecNumber>
    </recommendedName>
    <alternativeName>
        <fullName evidence="7">tRNA [Gm18] methyltransferase</fullName>
    </alternativeName>
</protein>
<dbReference type="EMBL" id="BAEQ01000004">
    <property type="protein sequence ID" value="GAC27090.1"/>
    <property type="molecule type" value="Genomic_DNA"/>
</dbReference>
<dbReference type="HAMAP" id="MF_02060">
    <property type="entry name" value="tRNA_methyltr_TrmH"/>
    <property type="match status" value="1"/>
</dbReference>
<dbReference type="PANTHER" id="PTHR43453">
    <property type="entry name" value="RRNA METHYLASE-LIKE"/>
    <property type="match status" value="1"/>
</dbReference>
<dbReference type="InterPro" id="IPR033671">
    <property type="entry name" value="TrmH"/>
</dbReference>
<dbReference type="Proteomes" id="UP000006251">
    <property type="component" value="Unassembled WGS sequence"/>
</dbReference>
<evidence type="ECO:0000313" key="10">
    <source>
        <dbReference type="EMBL" id="GAC27090.1"/>
    </source>
</evidence>
<dbReference type="STRING" id="1121922.GCA_000428905_02477"/>
<evidence type="ECO:0000256" key="3">
    <source>
        <dbReference type="ARBA" id="ARBA00022679"/>
    </source>
</evidence>
<dbReference type="InterPro" id="IPR029028">
    <property type="entry name" value="Alpha/beta_knot_MTases"/>
</dbReference>
<evidence type="ECO:0000256" key="4">
    <source>
        <dbReference type="ARBA" id="ARBA00022691"/>
    </source>
</evidence>
<keyword evidence="1 7" id="KW-0820">tRNA-binding</keyword>
<feature type="domain" description="tRNA/rRNA methyltransferase SpoU type" evidence="8">
    <location>
        <begin position="24"/>
        <end position="162"/>
    </location>
</feature>
<dbReference type="InterPro" id="IPR022724">
    <property type="entry name" value="rRNA_MeTrfase_SpoU_C"/>
</dbReference>
<evidence type="ECO:0000256" key="2">
    <source>
        <dbReference type="ARBA" id="ARBA00022603"/>
    </source>
</evidence>
<feature type="domain" description="RNA methyltransferase SpoU/TrmH type C-terminal" evidence="9">
    <location>
        <begin position="167"/>
        <end position="219"/>
    </location>
</feature>
<evidence type="ECO:0000256" key="6">
    <source>
        <dbReference type="ARBA" id="ARBA00022884"/>
    </source>
</evidence>
<proteinExistence type="inferred from homology"/>
<dbReference type="Gene3D" id="3.40.1280.10">
    <property type="match status" value="1"/>
</dbReference>
<comment type="caution">
    <text evidence="7">Lacks conserved residue(s) required for the propagation of feature annotation.</text>
</comment>
<dbReference type="Pfam" id="PF12105">
    <property type="entry name" value="SpoU_methylas_C"/>
    <property type="match status" value="1"/>
</dbReference>
<keyword evidence="6 7" id="KW-0694">RNA-binding</keyword>
<dbReference type="PANTHER" id="PTHR43453:SF1">
    <property type="entry name" value="TRNA_RRNA METHYLTRANSFERASE SPOU TYPE DOMAIN-CONTAINING PROTEIN"/>
    <property type="match status" value="1"/>
</dbReference>
<dbReference type="AlphaFoldDB" id="K6ZUS8"/>
<feature type="binding site" evidence="7">
    <location>
        <position position="99"/>
    </location>
    <ligand>
        <name>S-adenosyl-L-methionine</name>
        <dbReference type="ChEBI" id="CHEBI:59789"/>
    </ligand>
</feature>
<evidence type="ECO:0000313" key="11">
    <source>
        <dbReference type="Proteomes" id="UP000006251"/>
    </source>
</evidence>
<dbReference type="GO" id="GO:0000049">
    <property type="term" value="F:tRNA binding"/>
    <property type="evidence" value="ECO:0007669"/>
    <property type="project" value="UniProtKB-UniRule"/>
</dbReference>
<keyword evidence="3 7" id="KW-0808">Transferase</keyword>
<feature type="binding site" evidence="7">
    <location>
        <position position="151"/>
    </location>
    <ligand>
        <name>S-adenosyl-L-methionine</name>
        <dbReference type="ChEBI" id="CHEBI:59789"/>
    </ligand>
</feature>
<keyword evidence="2 7" id="KW-0489">Methyltransferase</keyword>
<comment type="catalytic activity">
    <reaction evidence="7">
        <text>guanosine(18) in tRNA + S-adenosyl-L-methionine = 2'-O-methylguanosine(18) in tRNA + S-adenosyl-L-homocysteine + H(+)</text>
        <dbReference type="Rhea" id="RHEA:20077"/>
        <dbReference type="Rhea" id="RHEA-COMP:10190"/>
        <dbReference type="Rhea" id="RHEA-COMP:10192"/>
        <dbReference type="ChEBI" id="CHEBI:15378"/>
        <dbReference type="ChEBI" id="CHEBI:57856"/>
        <dbReference type="ChEBI" id="CHEBI:59789"/>
        <dbReference type="ChEBI" id="CHEBI:74269"/>
        <dbReference type="ChEBI" id="CHEBI:74445"/>
        <dbReference type="EC" id="2.1.1.34"/>
    </reaction>
</comment>
<dbReference type="InterPro" id="IPR029026">
    <property type="entry name" value="tRNA_m1G_MTases_N"/>
</dbReference>
<dbReference type="InterPro" id="IPR001537">
    <property type="entry name" value="SpoU_MeTrfase"/>
</dbReference>
<dbReference type="GO" id="GO:0002938">
    <property type="term" value="P:tRNA guanine ribose methylation"/>
    <property type="evidence" value="ECO:0007669"/>
    <property type="project" value="UniProtKB-UniRule"/>
</dbReference>
<evidence type="ECO:0000256" key="1">
    <source>
        <dbReference type="ARBA" id="ARBA00022555"/>
    </source>
</evidence>